<proteinExistence type="predicted"/>
<dbReference type="RefSeq" id="WP_118994207.1">
    <property type="nucleotide sequence ID" value="NZ_CP022987.1"/>
</dbReference>
<dbReference type="Proteomes" id="UP000283474">
    <property type="component" value="Chromosome"/>
</dbReference>
<dbReference type="OrthoDB" id="9810432at2"/>
<reference evidence="1 2" key="1">
    <citation type="submission" date="2017-08" db="EMBL/GenBank/DDBJ databases">
        <authorList>
            <person name="Park S.-J."/>
            <person name="Kim H."/>
        </authorList>
    </citation>
    <scope>NUCLEOTIDE SEQUENCE [LARGE SCALE GENOMIC DNA]</scope>
    <source>
        <strain evidence="2">ye3</strain>
    </source>
</reference>
<dbReference type="KEGG" id="pus:CKA81_08930"/>
<dbReference type="EMBL" id="CP022987">
    <property type="protein sequence ID" value="QAA93948.1"/>
    <property type="molecule type" value="Genomic_DNA"/>
</dbReference>
<name>A0A410GCD0_9BURK</name>
<protein>
    <submittedName>
        <fullName evidence="1">Transposase</fullName>
    </submittedName>
</protein>
<sequence length="181" mass="19984">MNTSASPAFGAATAASLPLSATLANQANSVPLTRVALATIEPHFNLYLRFGEPAHMIRLDRWRRWAVFMPGVMFCRVRWQANDYGTVRWQLMVMQACTPLDAAQRIPGVQPGARLLLNVEGNHPVRSVLERIDAIEALGIVPAATSPAYWRTLGNRLAARLALPEYTIERHTAWLAGRALS</sequence>
<evidence type="ECO:0000313" key="2">
    <source>
        <dbReference type="Proteomes" id="UP000283474"/>
    </source>
</evidence>
<dbReference type="Pfam" id="PF11000">
    <property type="entry name" value="DUF2840"/>
    <property type="match status" value="1"/>
</dbReference>
<accession>A0A410GCD0</accession>
<dbReference type="AlphaFoldDB" id="A0A410GCD0"/>
<gene>
    <name evidence="1" type="ORF">CKA81_08930</name>
</gene>
<keyword evidence="2" id="KW-1185">Reference proteome</keyword>
<dbReference type="InterPro" id="IPR021263">
    <property type="entry name" value="DUF2840"/>
</dbReference>
<organism evidence="1 2">
    <name type="scientific">Pollutimonas thiosulfatoxidans</name>
    <dbReference type="NCBI Taxonomy" id="2028345"/>
    <lineage>
        <taxon>Bacteria</taxon>
        <taxon>Pseudomonadati</taxon>
        <taxon>Pseudomonadota</taxon>
        <taxon>Betaproteobacteria</taxon>
        <taxon>Burkholderiales</taxon>
        <taxon>Alcaligenaceae</taxon>
        <taxon>Pollutimonas</taxon>
    </lineage>
</organism>
<evidence type="ECO:0000313" key="1">
    <source>
        <dbReference type="EMBL" id="QAA93948.1"/>
    </source>
</evidence>